<dbReference type="RefSeq" id="WP_084577023.1">
    <property type="nucleotide sequence ID" value="NZ_CP155572.1"/>
</dbReference>
<evidence type="ECO:0000313" key="15">
    <source>
        <dbReference type="Proteomes" id="UP000192738"/>
    </source>
</evidence>
<evidence type="ECO:0000256" key="10">
    <source>
        <dbReference type="ARBA" id="ARBA00075111"/>
    </source>
</evidence>
<dbReference type="Proteomes" id="UP000192738">
    <property type="component" value="Unassembled WGS sequence"/>
</dbReference>
<gene>
    <name evidence="14" type="ORF">SAMN04488500_11576</name>
</gene>
<keyword evidence="4 11" id="KW-0436">Ligase</keyword>
<organism evidence="14 15">
    <name type="scientific">Sporomusa malonica</name>
    <dbReference type="NCBI Taxonomy" id="112901"/>
    <lineage>
        <taxon>Bacteria</taxon>
        <taxon>Bacillati</taxon>
        <taxon>Bacillota</taxon>
        <taxon>Negativicutes</taxon>
        <taxon>Selenomonadales</taxon>
        <taxon>Sporomusaceae</taxon>
        <taxon>Sporomusa</taxon>
    </lineage>
</organism>
<dbReference type="InterPro" id="IPR051414">
    <property type="entry name" value="Adenylate-forming_Reductase"/>
</dbReference>
<evidence type="ECO:0000256" key="9">
    <source>
        <dbReference type="ARBA" id="ARBA00068695"/>
    </source>
</evidence>
<evidence type="ECO:0000256" key="8">
    <source>
        <dbReference type="ARBA" id="ARBA00066629"/>
    </source>
</evidence>
<proteinExistence type="inferred from homology"/>
<dbReference type="EC" id="6.2.1.30" evidence="8 11"/>
<dbReference type="GO" id="GO:0047475">
    <property type="term" value="F:phenylacetate-CoA ligase activity"/>
    <property type="evidence" value="ECO:0007669"/>
    <property type="project" value="UniProtKB-EC"/>
</dbReference>
<dbReference type="InterPro" id="IPR045851">
    <property type="entry name" value="AMP-bd_C_sf"/>
</dbReference>
<dbReference type="PIRSF" id="PIRSF006444">
    <property type="entry name" value="PaaK"/>
    <property type="match status" value="1"/>
</dbReference>
<keyword evidence="2" id="KW-0596">Phosphopantetheine</keyword>
<accession>A0A1W2DFV8</accession>
<evidence type="ECO:0000256" key="4">
    <source>
        <dbReference type="ARBA" id="ARBA00022598"/>
    </source>
</evidence>
<dbReference type="FunFam" id="3.40.50.12780:FF:000016">
    <property type="entry name" value="Phenylacetate-coenzyme A ligase"/>
    <property type="match status" value="1"/>
</dbReference>
<keyword evidence="15" id="KW-1185">Reference proteome</keyword>
<evidence type="ECO:0000256" key="2">
    <source>
        <dbReference type="ARBA" id="ARBA00022450"/>
    </source>
</evidence>
<evidence type="ECO:0000256" key="11">
    <source>
        <dbReference type="PIRNR" id="PIRNR006444"/>
    </source>
</evidence>
<reference evidence="14 15" key="1">
    <citation type="submission" date="2017-04" db="EMBL/GenBank/DDBJ databases">
        <authorList>
            <person name="Afonso C.L."/>
            <person name="Miller P.J."/>
            <person name="Scott M.A."/>
            <person name="Spackman E."/>
            <person name="Goraichik I."/>
            <person name="Dimitrov K.M."/>
            <person name="Suarez D.L."/>
            <person name="Swayne D.E."/>
        </authorList>
    </citation>
    <scope>NUCLEOTIDE SEQUENCE [LARGE SCALE GENOMIC DNA]</scope>
    <source>
        <strain evidence="14 15">DSM 5090</strain>
    </source>
</reference>
<dbReference type="Gene3D" id="3.40.50.12780">
    <property type="entry name" value="N-terminal domain of ligase-like"/>
    <property type="match status" value="1"/>
</dbReference>
<dbReference type="CDD" id="cd05913">
    <property type="entry name" value="PaaK"/>
    <property type="match status" value="1"/>
</dbReference>
<evidence type="ECO:0000259" key="12">
    <source>
        <dbReference type="Pfam" id="PF00501"/>
    </source>
</evidence>
<evidence type="ECO:0000313" key="14">
    <source>
        <dbReference type="EMBL" id="SMC96012.1"/>
    </source>
</evidence>
<dbReference type="Pfam" id="PF14535">
    <property type="entry name" value="AMP-binding_C_2"/>
    <property type="match status" value="1"/>
</dbReference>
<evidence type="ECO:0000256" key="5">
    <source>
        <dbReference type="ARBA" id="ARBA00022741"/>
    </source>
</evidence>
<dbReference type="OrthoDB" id="580775at2"/>
<dbReference type="PANTHER" id="PTHR43439:SF2">
    <property type="entry name" value="ENZYME, PUTATIVE (JCVI)-RELATED"/>
    <property type="match status" value="1"/>
</dbReference>
<comment type="function">
    <text evidence="11">Catalyzes the activation of phenylacetic acid (PA) to phenylacetyl-CoA (PA-CoA).</text>
</comment>
<feature type="domain" description="AMP-dependent ligase C-terminal" evidence="13">
    <location>
        <begin position="335"/>
        <end position="432"/>
    </location>
</feature>
<dbReference type="EMBL" id="FWXI01000015">
    <property type="protein sequence ID" value="SMC96012.1"/>
    <property type="molecule type" value="Genomic_DNA"/>
</dbReference>
<dbReference type="InterPro" id="IPR028154">
    <property type="entry name" value="AMP-dep_Lig_C"/>
</dbReference>
<feature type="domain" description="AMP-dependent synthetase/ligase" evidence="12">
    <location>
        <begin position="88"/>
        <end position="286"/>
    </location>
</feature>
<evidence type="ECO:0000256" key="3">
    <source>
        <dbReference type="ARBA" id="ARBA00022553"/>
    </source>
</evidence>
<keyword evidence="3" id="KW-0597">Phosphoprotein</keyword>
<comment type="similarity">
    <text evidence="7 11">Belongs to the phenylacetyl-CoA ligase family.</text>
</comment>
<dbReference type="GO" id="GO:0010124">
    <property type="term" value="P:phenylacetate catabolic process"/>
    <property type="evidence" value="ECO:0007669"/>
    <property type="project" value="UniProtKB-UniRule"/>
</dbReference>
<sequence>MTIWNKEIETMPVAAMQELQLGRLQELVARVYRNVPFYQEKMDAVGVKPADIKSLADITKLPLMTKQDMRDNYPYGLLAVPLKQIARFHSSSGTTGRPTAVAYTKNDLDMWAESLARTLVAGGLESESVFQVAVNYGMFTGGLGMHYAAEKAGAAIVPASSGNPVRQAMLMQDFGVTAIVVTPSYALHLAEAMQAKGIDPRGLSLKSIFCGAEAWSDGMRLEIEKAFGVNTYDVYGLSEIIGPGVATDCRSQEGLHLHEDLFYPEIIDPETGETLPDGQVGELVITTLTKEGMPMLRYRTRDLTSIERKPCACGRTGITMKRVTGRSDDMLIIRGVNVFPSQIESVLLEMGATAPHYQLIIERKNNLDELTVLVEPTEEGYAELGEAGMRNLEKTIQNQLKAVLNIKANVRMVLPRTIERSEGKAKRVVDNRKLA</sequence>
<protein>
    <recommendedName>
        <fullName evidence="9 11">Phenylacetate-coenzyme A ligase</fullName>
        <ecNumber evidence="8 11">6.2.1.30</ecNumber>
    </recommendedName>
    <alternativeName>
        <fullName evidence="10 11">Phenylacetyl-CoA ligase</fullName>
    </alternativeName>
</protein>
<dbReference type="Pfam" id="PF00501">
    <property type="entry name" value="AMP-binding"/>
    <property type="match status" value="1"/>
</dbReference>
<dbReference type="Gene3D" id="3.30.300.30">
    <property type="match status" value="1"/>
</dbReference>
<comment type="subunit">
    <text evidence="1">Monomer.</text>
</comment>
<name>A0A1W2DFV8_9FIRM</name>
<dbReference type="STRING" id="112901.SAMN04488500_11576"/>
<evidence type="ECO:0000256" key="7">
    <source>
        <dbReference type="ARBA" id="ARBA00061566"/>
    </source>
</evidence>
<dbReference type="UniPathway" id="UPA00930"/>
<evidence type="ECO:0000256" key="6">
    <source>
        <dbReference type="ARBA" id="ARBA00060591"/>
    </source>
</evidence>
<dbReference type="GO" id="GO:0000166">
    <property type="term" value="F:nucleotide binding"/>
    <property type="evidence" value="ECO:0007669"/>
    <property type="project" value="UniProtKB-KW"/>
</dbReference>
<keyword evidence="5 11" id="KW-0547">Nucleotide-binding</keyword>
<comment type="pathway">
    <text evidence="6 11">Aromatic compound metabolism; phenylacetate degradation.</text>
</comment>
<evidence type="ECO:0000256" key="1">
    <source>
        <dbReference type="ARBA" id="ARBA00011245"/>
    </source>
</evidence>
<dbReference type="InterPro" id="IPR000873">
    <property type="entry name" value="AMP-dep_synth/lig_dom"/>
</dbReference>
<dbReference type="InterPro" id="IPR042099">
    <property type="entry name" value="ANL_N_sf"/>
</dbReference>
<dbReference type="AlphaFoldDB" id="A0A1W2DFV8"/>
<dbReference type="SUPFAM" id="SSF56801">
    <property type="entry name" value="Acetyl-CoA synthetase-like"/>
    <property type="match status" value="1"/>
</dbReference>
<dbReference type="PANTHER" id="PTHR43439">
    <property type="entry name" value="PHENYLACETATE-COENZYME A LIGASE"/>
    <property type="match status" value="1"/>
</dbReference>
<dbReference type="InterPro" id="IPR011880">
    <property type="entry name" value="PA_CoA_ligase"/>
</dbReference>
<evidence type="ECO:0000259" key="13">
    <source>
        <dbReference type="Pfam" id="PF14535"/>
    </source>
</evidence>
<comment type="catalytic activity">
    <reaction evidence="11">
        <text>2-phenylacetate + ATP + CoA = phenylacetyl-CoA + AMP + diphosphate</text>
        <dbReference type="Rhea" id="RHEA:20956"/>
        <dbReference type="ChEBI" id="CHEBI:18401"/>
        <dbReference type="ChEBI" id="CHEBI:30616"/>
        <dbReference type="ChEBI" id="CHEBI:33019"/>
        <dbReference type="ChEBI" id="CHEBI:57287"/>
        <dbReference type="ChEBI" id="CHEBI:57390"/>
        <dbReference type="ChEBI" id="CHEBI:456215"/>
        <dbReference type="EC" id="6.2.1.30"/>
    </reaction>
</comment>